<keyword evidence="3 5" id="KW-0663">Pyridoxal phosphate</keyword>
<dbReference type="Pfam" id="PF00266">
    <property type="entry name" value="Aminotran_5"/>
    <property type="match status" value="1"/>
</dbReference>
<dbReference type="Proteomes" id="UP001321582">
    <property type="component" value="Chromosome"/>
</dbReference>
<keyword evidence="9" id="KW-0032">Aminotransferase</keyword>
<evidence type="ECO:0000313" key="10">
    <source>
        <dbReference type="Proteomes" id="UP001321582"/>
    </source>
</evidence>
<proteinExistence type="inferred from homology"/>
<dbReference type="RefSeq" id="WP_307903421.1">
    <property type="nucleotide sequence ID" value="NZ_AP027059.1"/>
</dbReference>
<dbReference type="InterPro" id="IPR015424">
    <property type="entry name" value="PyrdxlP-dep_Trfase"/>
</dbReference>
<dbReference type="FunFam" id="3.90.1150.10:FF:000031">
    <property type="entry name" value="Serine--glyoxylate aminotransferase"/>
    <property type="match status" value="1"/>
</dbReference>
<protein>
    <submittedName>
        <fullName evidence="9">Class V aminotransferase</fullName>
    </submittedName>
</protein>
<feature type="modified residue" description="N6-(pyridoxal phosphate)lysine" evidence="5">
    <location>
        <position position="189"/>
    </location>
</feature>
<evidence type="ECO:0000256" key="3">
    <source>
        <dbReference type="ARBA" id="ARBA00022898"/>
    </source>
</evidence>
<evidence type="ECO:0000259" key="8">
    <source>
        <dbReference type="Pfam" id="PF00266"/>
    </source>
</evidence>
<dbReference type="PANTHER" id="PTHR21152:SF40">
    <property type="entry name" value="ALANINE--GLYOXYLATE AMINOTRANSFERASE"/>
    <property type="match status" value="1"/>
</dbReference>
<evidence type="ECO:0000256" key="2">
    <source>
        <dbReference type="ARBA" id="ARBA00009236"/>
    </source>
</evidence>
<evidence type="ECO:0000256" key="4">
    <source>
        <dbReference type="PIRSR" id="PIRSR000524-1"/>
    </source>
</evidence>
<comment type="cofactor">
    <cofactor evidence="1 5 7">
        <name>pyridoxal 5'-phosphate</name>
        <dbReference type="ChEBI" id="CHEBI:597326"/>
    </cofactor>
</comment>
<dbReference type="FunFam" id="3.40.640.10:FF:000054">
    <property type="entry name" value="Serine--glyoxylate aminotransferase"/>
    <property type="match status" value="1"/>
</dbReference>
<dbReference type="KEGG" id="haby:HLVA_11250"/>
<dbReference type="InterPro" id="IPR015422">
    <property type="entry name" value="PyrdxlP-dep_Trfase_small"/>
</dbReference>
<comment type="similarity">
    <text evidence="2 6">Belongs to the class-V pyridoxal-phosphate-dependent aminotransferase family.</text>
</comment>
<feature type="binding site" evidence="4">
    <location>
        <position position="334"/>
    </location>
    <ligand>
        <name>substrate</name>
    </ligand>
</feature>
<sequence length="380" mass="41301">MKNLLMTPGPTPIPEEARFAMAKSIIHHRTDEYSEIFKELSKNLKYLFKTENPVITLTSSGTGGMEASVANLFSKGDKVVVVSVGNFGERFVKLCDIYGLEVVKLSYNWGEAAKANDLKEVLAKEEGVKGVFLTHHETSTGVLNDVKSFGEILKGTDILFVVDTISGLIANEFETDNWGVDCAVAGSQKGFMAPPGLAFVSLSEKAQKALDKSDLPKFYFSFKNTLNRLPEGQNPTTPAVNLIIATNEACKMLKKEGLENVTARHKNLKEAVAIGIKALGLEFFVKDEAVRGNTVTAVVAPEGVDGQAVNNTMRDKYGITIAGGQGAIKGKIFRLGHLGDVDRFDVLSLFSALEMTLNDLGYKGFEAGSSLKAIQKYYLR</sequence>
<dbReference type="Gene3D" id="3.90.1150.10">
    <property type="entry name" value="Aspartate Aminotransferase, domain 1"/>
    <property type="match status" value="1"/>
</dbReference>
<evidence type="ECO:0000256" key="6">
    <source>
        <dbReference type="RuleBase" id="RU004075"/>
    </source>
</evidence>
<evidence type="ECO:0000256" key="1">
    <source>
        <dbReference type="ARBA" id="ARBA00001933"/>
    </source>
</evidence>
<dbReference type="GO" id="GO:0004760">
    <property type="term" value="F:L-serine-pyruvate transaminase activity"/>
    <property type="evidence" value="ECO:0007669"/>
    <property type="project" value="TreeGrafter"/>
</dbReference>
<dbReference type="Gene3D" id="3.40.640.10">
    <property type="entry name" value="Type I PLP-dependent aspartate aminotransferase-like (Major domain)"/>
    <property type="match status" value="1"/>
</dbReference>
<accession>A0AAU9DAC5</accession>
<dbReference type="AlphaFoldDB" id="A0AAU9DAC5"/>
<evidence type="ECO:0000256" key="7">
    <source>
        <dbReference type="RuleBase" id="RU004504"/>
    </source>
</evidence>
<dbReference type="InterPro" id="IPR024169">
    <property type="entry name" value="SP_NH2Trfase/AEP_transaminase"/>
</dbReference>
<dbReference type="GO" id="GO:0008453">
    <property type="term" value="F:alanine-glyoxylate transaminase activity"/>
    <property type="evidence" value="ECO:0007669"/>
    <property type="project" value="TreeGrafter"/>
</dbReference>
<evidence type="ECO:0000256" key="5">
    <source>
        <dbReference type="PIRSR" id="PIRSR000524-50"/>
    </source>
</evidence>
<feature type="domain" description="Aminotransferase class V" evidence="8">
    <location>
        <begin position="21"/>
        <end position="325"/>
    </location>
</feature>
<dbReference type="PROSITE" id="PS00595">
    <property type="entry name" value="AA_TRANSFER_CLASS_5"/>
    <property type="match status" value="1"/>
</dbReference>
<reference evidence="9 10" key="1">
    <citation type="submission" date="2022-11" db="EMBL/GenBank/DDBJ databases">
        <title>Haliovirga abyssi gen. nov., sp. nov., a mesophilic fermentative bacterium isolated from the Iheya North hydrothermal field and the proposal of Haliovirgaceae fam. nov.</title>
        <authorList>
            <person name="Miyazaki U."/>
            <person name="Tame A."/>
            <person name="Miyazaki J."/>
            <person name="Takai K."/>
            <person name="Sawayama S."/>
            <person name="Kitajima M."/>
            <person name="Okamoto A."/>
            <person name="Nakagawa S."/>
        </authorList>
    </citation>
    <scope>NUCLEOTIDE SEQUENCE [LARGE SCALE GENOMIC DNA]</scope>
    <source>
        <strain evidence="9 10">IC12</strain>
    </source>
</reference>
<dbReference type="SUPFAM" id="SSF53383">
    <property type="entry name" value="PLP-dependent transferases"/>
    <property type="match status" value="1"/>
</dbReference>
<organism evidence="9 10">
    <name type="scientific">Haliovirga abyssi</name>
    <dbReference type="NCBI Taxonomy" id="2996794"/>
    <lineage>
        <taxon>Bacteria</taxon>
        <taxon>Fusobacteriati</taxon>
        <taxon>Fusobacteriota</taxon>
        <taxon>Fusobacteriia</taxon>
        <taxon>Fusobacteriales</taxon>
        <taxon>Haliovirgaceae</taxon>
        <taxon>Haliovirga</taxon>
    </lineage>
</organism>
<dbReference type="InterPro" id="IPR020578">
    <property type="entry name" value="Aminotrans_V_PyrdxlP_BS"/>
</dbReference>
<dbReference type="GO" id="GO:0019265">
    <property type="term" value="P:glycine biosynthetic process, by transamination of glyoxylate"/>
    <property type="evidence" value="ECO:0007669"/>
    <property type="project" value="TreeGrafter"/>
</dbReference>
<keyword evidence="10" id="KW-1185">Reference proteome</keyword>
<keyword evidence="9" id="KW-0808">Transferase</keyword>
<dbReference type="PANTHER" id="PTHR21152">
    <property type="entry name" value="AMINOTRANSFERASE CLASS V"/>
    <property type="match status" value="1"/>
</dbReference>
<gene>
    <name evidence="9" type="ORF">HLVA_11250</name>
</gene>
<dbReference type="InterPro" id="IPR015421">
    <property type="entry name" value="PyrdxlP-dep_Trfase_major"/>
</dbReference>
<name>A0AAU9DAC5_9FUSO</name>
<dbReference type="EMBL" id="AP027059">
    <property type="protein sequence ID" value="BDU50556.1"/>
    <property type="molecule type" value="Genomic_DNA"/>
</dbReference>
<dbReference type="InterPro" id="IPR000192">
    <property type="entry name" value="Aminotrans_V_dom"/>
</dbReference>
<dbReference type="PIRSF" id="PIRSF000524">
    <property type="entry name" value="SPT"/>
    <property type="match status" value="1"/>
</dbReference>
<evidence type="ECO:0000313" key="9">
    <source>
        <dbReference type="EMBL" id="BDU50556.1"/>
    </source>
</evidence>